<keyword evidence="1" id="KW-0489">Methyltransferase</keyword>
<dbReference type="AlphaFoldDB" id="A0A0G0B8A6"/>
<dbReference type="CDD" id="cd02440">
    <property type="entry name" value="AdoMet_MTases"/>
    <property type="match status" value="1"/>
</dbReference>
<organism evidence="1 2">
    <name type="scientific">Candidatus Gottesmanbacteria bacterium GW2011_GWA1_34_13</name>
    <dbReference type="NCBI Taxonomy" id="1618434"/>
    <lineage>
        <taxon>Bacteria</taxon>
        <taxon>Candidatus Gottesmaniibacteriota</taxon>
    </lineage>
</organism>
<dbReference type="GO" id="GO:0032259">
    <property type="term" value="P:methylation"/>
    <property type="evidence" value="ECO:0007669"/>
    <property type="project" value="UniProtKB-KW"/>
</dbReference>
<protein>
    <submittedName>
        <fullName evidence="1">Methyltransferase type 11</fullName>
    </submittedName>
</protein>
<dbReference type="SUPFAM" id="SSF53335">
    <property type="entry name" value="S-adenosyl-L-methionine-dependent methyltransferases"/>
    <property type="match status" value="1"/>
</dbReference>
<reference evidence="1 2" key="1">
    <citation type="journal article" date="2015" name="Nature">
        <title>rRNA introns, odd ribosomes, and small enigmatic genomes across a large radiation of phyla.</title>
        <authorList>
            <person name="Brown C.T."/>
            <person name="Hug L.A."/>
            <person name="Thomas B.C."/>
            <person name="Sharon I."/>
            <person name="Castelle C.J."/>
            <person name="Singh A."/>
            <person name="Wilkins M.J."/>
            <person name="Williams K.H."/>
            <person name="Banfield J.F."/>
        </authorList>
    </citation>
    <scope>NUCLEOTIDE SEQUENCE [LARGE SCALE GENOMIC DNA]</scope>
</reference>
<dbReference type="Gene3D" id="3.40.50.150">
    <property type="entry name" value="Vaccinia Virus protein VP39"/>
    <property type="match status" value="1"/>
</dbReference>
<proteinExistence type="predicted"/>
<dbReference type="Pfam" id="PF13489">
    <property type="entry name" value="Methyltransf_23"/>
    <property type="match status" value="1"/>
</dbReference>
<dbReference type="Proteomes" id="UP000034176">
    <property type="component" value="Unassembled WGS sequence"/>
</dbReference>
<dbReference type="PANTHER" id="PTHR43861:SF6">
    <property type="entry name" value="METHYLTRANSFERASE TYPE 11"/>
    <property type="match status" value="1"/>
</dbReference>
<keyword evidence="1" id="KW-0808">Transferase</keyword>
<evidence type="ECO:0000313" key="2">
    <source>
        <dbReference type="Proteomes" id="UP000034176"/>
    </source>
</evidence>
<dbReference type="InterPro" id="IPR029063">
    <property type="entry name" value="SAM-dependent_MTases_sf"/>
</dbReference>
<sequence>MKPAMLTYNNCPICNTRYQYSVIYKKNFNLSDFNQKVFSARRLPDKIHYQIVKCKKCGLVRSNPVVNTSMLNQLYRVSKLNYSEEIDNLIETYLMHLYPILNKINKNDNILEIGCGSGFILHVLYKKGFKNVYGVEPSIDAVSKANKLIQKNIANEPLSSKSFPGRKFKLIFIYQTLDHIPNPNTFIKNCYNLLDRGGYILTFNHNIDSFSSKLLKEKSPIIDIEHTYFYSPDTINKLFQKNKFLILKVYSPINIISIKYLIWLVPLPKIIKSTILMSKLAIFNNKINIKLGNLCLIAQK</sequence>
<evidence type="ECO:0000313" key="1">
    <source>
        <dbReference type="EMBL" id="KKP59946.1"/>
    </source>
</evidence>
<name>A0A0G0B8A6_9BACT</name>
<dbReference type="GO" id="GO:0008168">
    <property type="term" value="F:methyltransferase activity"/>
    <property type="evidence" value="ECO:0007669"/>
    <property type="project" value="UniProtKB-KW"/>
</dbReference>
<dbReference type="STRING" id="1618434.UR52_C0001G0026"/>
<dbReference type="PANTHER" id="PTHR43861">
    <property type="entry name" value="TRANS-ACONITATE 2-METHYLTRANSFERASE-RELATED"/>
    <property type="match status" value="1"/>
</dbReference>
<accession>A0A0G0B8A6</accession>
<comment type="caution">
    <text evidence="1">The sequence shown here is derived from an EMBL/GenBank/DDBJ whole genome shotgun (WGS) entry which is preliminary data.</text>
</comment>
<gene>
    <name evidence="1" type="ORF">UR52_C0001G0026</name>
</gene>
<dbReference type="EMBL" id="LBPN01000001">
    <property type="protein sequence ID" value="KKP59946.1"/>
    <property type="molecule type" value="Genomic_DNA"/>
</dbReference>